<proteinExistence type="predicted"/>
<dbReference type="Pfam" id="PF00676">
    <property type="entry name" value="E1_dh"/>
    <property type="match status" value="1"/>
</dbReference>
<reference evidence="3" key="1">
    <citation type="submission" date="2020-05" db="EMBL/GenBank/DDBJ databases">
        <authorList>
            <person name="Chiriac C."/>
            <person name="Salcher M."/>
            <person name="Ghai R."/>
            <person name="Kavagutti S V."/>
        </authorList>
    </citation>
    <scope>NUCLEOTIDE SEQUENCE</scope>
</reference>
<evidence type="ECO:0000313" key="3">
    <source>
        <dbReference type="EMBL" id="CAB4957384.1"/>
    </source>
</evidence>
<dbReference type="InterPro" id="IPR029061">
    <property type="entry name" value="THDP-binding"/>
</dbReference>
<dbReference type="PANTHER" id="PTHR43380">
    <property type="entry name" value="2-OXOISOVALERATE DEHYDROGENASE SUBUNIT ALPHA, MITOCHONDRIAL"/>
    <property type="match status" value="1"/>
</dbReference>
<dbReference type="InterPro" id="IPR017596">
    <property type="entry name" value="PdhA/BkdA"/>
</dbReference>
<dbReference type="SUPFAM" id="SSF52518">
    <property type="entry name" value="Thiamin diphosphate-binding fold (THDP-binding)"/>
    <property type="match status" value="1"/>
</dbReference>
<name>A0A6J7KUT0_9ZZZZ</name>
<gene>
    <name evidence="3" type="ORF">UFOPK3773_01775</name>
</gene>
<evidence type="ECO:0000256" key="1">
    <source>
        <dbReference type="ARBA" id="ARBA00023002"/>
    </source>
</evidence>
<dbReference type="InterPro" id="IPR050771">
    <property type="entry name" value="Alpha-ketoacid_DH_E1_comp"/>
</dbReference>
<dbReference type="InterPro" id="IPR001017">
    <property type="entry name" value="DH_E1"/>
</dbReference>
<dbReference type="NCBIfam" id="TIGR03181">
    <property type="entry name" value="PDH_E1_alph_x"/>
    <property type="match status" value="1"/>
</dbReference>
<dbReference type="EMBL" id="CAFBNF010000239">
    <property type="protein sequence ID" value="CAB4957384.1"/>
    <property type="molecule type" value="Genomic_DNA"/>
</dbReference>
<feature type="domain" description="Dehydrogenase E1 component" evidence="2">
    <location>
        <begin position="14"/>
        <end position="291"/>
    </location>
</feature>
<accession>A0A6J7KUT0</accession>
<dbReference type="GO" id="GO:0009083">
    <property type="term" value="P:branched-chain amino acid catabolic process"/>
    <property type="evidence" value="ECO:0007669"/>
    <property type="project" value="TreeGrafter"/>
</dbReference>
<protein>
    <submittedName>
        <fullName evidence="3">Unannotated protein</fullName>
    </submittedName>
</protein>
<dbReference type="CDD" id="cd02000">
    <property type="entry name" value="TPP_E1_PDC_ADC_BCADC"/>
    <property type="match status" value="1"/>
</dbReference>
<organism evidence="3">
    <name type="scientific">freshwater metagenome</name>
    <dbReference type="NCBI Taxonomy" id="449393"/>
    <lineage>
        <taxon>unclassified sequences</taxon>
        <taxon>metagenomes</taxon>
        <taxon>ecological metagenomes</taxon>
    </lineage>
</organism>
<dbReference type="GO" id="GO:0016624">
    <property type="term" value="F:oxidoreductase activity, acting on the aldehyde or oxo group of donors, disulfide as acceptor"/>
    <property type="evidence" value="ECO:0007669"/>
    <property type="project" value="InterPro"/>
</dbReference>
<sequence>MTEMIHDEMRLLYRDMVLLRRLDSEAVALCRQGELGLWAPSLGQEAAQIGAAHAMRRGDFAFPTYREHGVVWHRGVDVIDMMRIFRGLSNGGWDPAKHGVAPYTIVIGDQCPHAVGYAMGIQRDGTDDAVIAFFGDGATSEGDVHEAMVFASVFEAPVVFFCQNNQWAISEPVNRQAVVPIVDRAAGYGMPGVLVDGNDVLAVLAVTREALQRARDGGGPTLIEATTYRMGAHTTSDDPTRYRDSAVTEEWAGRDPIKRLLEQLQAEGAADAEFLAEVEDESEKLATHIRTEVRAMEKGHPLTMFEHAHGHHHEGSHSERLAFGEYLESFETVDEDGLA</sequence>
<keyword evidence="1" id="KW-0560">Oxidoreductase</keyword>
<dbReference type="PANTHER" id="PTHR43380:SF1">
    <property type="entry name" value="2-OXOISOVALERATE DEHYDROGENASE SUBUNIT ALPHA, MITOCHONDRIAL"/>
    <property type="match status" value="1"/>
</dbReference>
<dbReference type="AlphaFoldDB" id="A0A6J7KUT0"/>
<dbReference type="Gene3D" id="3.40.50.970">
    <property type="match status" value="1"/>
</dbReference>
<evidence type="ECO:0000259" key="2">
    <source>
        <dbReference type="Pfam" id="PF00676"/>
    </source>
</evidence>